<evidence type="ECO:0000256" key="3">
    <source>
        <dbReference type="ARBA" id="ARBA00022840"/>
    </source>
</evidence>
<feature type="domain" description="PEP-utilising enzyme C-terminal" evidence="4">
    <location>
        <begin position="1"/>
        <end position="113"/>
    </location>
</feature>
<reference evidence="5 6" key="1">
    <citation type="submission" date="2018-06" db="EMBL/GenBank/DDBJ databases">
        <title>Genomic Encyclopedia of Type Strains, Phase IV (KMG-IV): sequencing the most valuable type-strain genomes for metagenomic binning, comparative biology and taxonomic classification.</title>
        <authorList>
            <person name="Goeker M."/>
        </authorList>
    </citation>
    <scope>NUCLEOTIDE SEQUENCE [LARGE SCALE GENOMIC DNA]</scope>
    <source>
        <strain evidence="5 6">DSM 44599</strain>
    </source>
</reference>
<keyword evidence="5" id="KW-0808">Transferase</keyword>
<dbReference type="InterPro" id="IPR040442">
    <property type="entry name" value="Pyrv_kinase-like_dom_sf"/>
</dbReference>
<protein>
    <submittedName>
        <fullName evidence="5">Pyruvate,water dikinase</fullName>
    </submittedName>
</protein>
<keyword evidence="3" id="KW-0067">ATP-binding</keyword>
<dbReference type="InterPro" id="IPR000121">
    <property type="entry name" value="PEP_util_C"/>
</dbReference>
<evidence type="ECO:0000259" key="4">
    <source>
        <dbReference type="Pfam" id="PF02896"/>
    </source>
</evidence>
<evidence type="ECO:0000256" key="1">
    <source>
        <dbReference type="ARBA" id="ARBA00007837"/>
    </source>
</evidence>
<dbReference type="PANTHER" id="PTHR43030">
    <property type="entry name" value="PHOSPHOENOLPYRUVATE SYNTHASE"/>
    <property type="match status" value="1"/>
</dbReference>
<dbReference type="Gene3D" id="3.20.20.60">
    <property type="entry name" value="Phosphoenolpyruvate-binding domains"/>
    <property type="match status" value="1"/>
</dbReference>
<dbReference type="AlphaFoldDB" id="A0A366CX47"/>
<keyword evidence="2" id="KW-0547">Nucleotide-binding</keyword>
<comment type="caution">
    <text evidence="5">The sequence shown here is derived from an EMBL/GenBank/DDBJ whole genome shotgun (WGS) entry which is preliminary data.</text>
</comment>
<dbReference type="Pfam" id="PF02896">
    <property type="entry name" value="PEP-utilizers_C"/>
    <property type="match status" value="1"/>
</dbReference>
<gene>
    <name evidence="5" type="ORF">DFR74_12329</name>
</gene>
<dbReference type="Proteomes" id="UP000252586">
    <property type="component" value="Unassembled WGS sequence"/>
</dbReference>
<dbReference type="InterPro" id="IPR006319">
    <property type="entry name" value="PEP_synth"/>
</dbReference>
<sequence length="132" mass="13884">MAEVPSVPHWLPEYVGLGIDGVSIGGNDLTRLMLGVDGDSEECAELFDESDPAVLEAMSRIIGVARRLGITSSLCGQAPSNRPAFAEHLVRMGITSVTPDAVAATRQVVASAERRVLLDHALAGTNHPSRPA</sequence>
<keyword evidence="6" id="KW-1185">Reference proteome</keyword>
<keyword evidence="5" id="KW-0418">Kinase</keyword>
<dbReference type="PANTHER" id="PTHR43030:SF1">
    <property type="entry name" value="PHOSPHOENOLPYRUVATE SYNTHASE"/>
    <property type="match status" value="1"/>
</dbReference>
<comment type="similarity">
    <text evidence="1">Belongs to the PEP-utilizing enzyme family.</text>
</comment>
<evidence type="ECO:0000313" key="6">
    <source>
        <dbReference type="Proteomes" id="UP000252586"/>
    </source>
</evidence>
<organism evidence="5 6">
    <name type="scientific">Nocardia puris</name>
    <dbReference type="NCBI Taxonomy" id="208602"/>
    <lineage>
        <taxon>Bacteria</taxon>
        <taxon>Bacillati</taxon>
        <taxon>Actinomycetota</taxon>
        <taxon>Actinomycetes</taxon>
        <taxon>Mycobacteriales</taxon>
        <taxon>Nocardiaceae</taxon>
        <taxon>Nocardia</taxon>
    </lineage>
</organism>
<name>A0A366CX47_9NOCA</name>
<keyword evidence="5" id="KW-0670">Pyruvate</keyword>
<dbReference type="InterPro" id="IPR015813">
    <property type="entry name" value="Pyrv/PenolPyrv_kinase-like_dom"/>
</dbReference>
<dbReference type="SUPFAM" id="SSF51621">
    <property type="entry name" value="Phosphoenolpyruvate/pyruvate domain"/>
    <property type="match status" value="1"/>
</dbReference>
<evidence type="ECO:0000256" key="2">
    <source>
        <dbReference type="ARBA" id="ARBA00022741"/>
    </source>
</evidence>
<proteinExistence type="inferred from homology"/>
<evidence type="ECO:0000313" key="5">
    <source>
        <dbReference type="EMBL" id="RBO82412.1"/>
    </source>
</evidence>
<accession>A0A366CX47</accession>
<dbReference type="EMBL" id="QNRE01000023">
    <property type="protein sequence ID" value="RBO82412.1"/>
    <property type="molecule type" value="Genomic_DNA"/>
</dbReference>
<dbReference type="STRING" id="1210090.GCA_001613185_05417"/>
<dbReference type="GO" id="GO:0005524">
    <property type="term" value="F:ATP binding"/>
    <property type="evidence" value="ECO:0007669"/>
    <property type="project" value="UniProtKB-KW"/>
</dbReference>
<dbReference type="GO" id="GO:0008986">
    <property type="term" value="F:pyruvate, water dikinase activity"/>
    <property type="evidence" value="ECO:0007669"/>
    <property type="project" value="InterPro"/>
</dbReference>